<reference evidence="2 3" key="1">
    <citation type="journal article" date="2024" name="Appl. Environ. Microbiol.">
        <title>Pontiella agarivorans sp. nov., a novel marine anaerobic bacterium capable of degrading macroalgal polysaccharides and fixing nitrogen.</title>
        <authorList>
            <person name="Liu N."/>
            <person name="Kivenson V."/>
            <person name="Peng X."/>
            <person name="Cui Z."/>
            <person name="Lankiewicz T.S."/>
            <person name="Gosselin K.M."/>
            <person name="English C.J."/>
            <person name="Blair E.M."/>
            <person name="O'Malley M.A."/>
            <person name="Valentine D.L."/>
        </authorList>
    </citation>
    <scope>NUCLEOTIDE SEQUENCE [LARGE SCALE GENOMIC DNA]</scope>
    <source>
        <strain evidence="2 3">NLcol2</strain>
    </source>
</reference>
<dbReference type="EMBL" id="JARVCO010000010">
    <property type="protein sequence ID" value="MDZ8118856.1"/>
    <property type="molecule type" value="Genomic_DNA"/>
</dbReference>
<dbReference type="InterPro" id="IPR039564">
    <property type="entry name" value="Peptidase_C39-like"/>
</dbReference>
<organism evidence="2 3">
    <name type="scientific">Pontiella agarivorans</name>
    <dbReference type="NCBI Taxonomy" id="3038953"/>
    <lineage>
        <taxon>Bacteria</taxon>
        <taxon>Pseudomonadati</taxon>
        <taxon>Kiritimatiellota</taxon>
        <taxon>Kiritimatiellia</taxon>
        <taxon>Kiritimatiellales</taxon>
        <taxon>Pontiellaceae</taxon>
        <taxon>Pontiella</taxon>
    </lineage>
</organism>
<gene>
    <name evidence="2" type="ORF">P9H32_09470</name>
</gene>
<accession>A0ABU5MY01</accession>
<protein>
    <submittedName>
        <fullName evidence="2">C39 family peptidase</fullName>
    </submittedName>
</protein>
<dbReference type="SUPFAM" id="SSF54001">
    <property type="entry name" value="Cysteine proteinases"/>
    <property type="match status" value="1"/>
</dbReference>
<dbReference type="InterPro" id="IPR038765">
    <property type="entry name" value="Papain-like_cys_pep_sf"/>
</dbReference>
<sequence>MAAAVFVSGSYGRTWTSTQGKKVVADVRKVNSDRTVELVTGRGKSFSVPFSTFSEADVRYLENLLAEKNSDSLHPVSWEKMNRLFDLPIWQDTNLWDDPTAAVGKRLELKKESKTSFMENYRSYPQGQASIIDQPVYALALYGDTDFANSLSMFFLNLGDIPPNTNTEKLIEQIEECGEYMEMQLERLLGSPERDSIGTGDLREKVWRWDWNGHAILLSIQKDKYTAIRIMPLDQAEKGGKTARLSDAELKQRMSSCVERRANGDVIITNIPMIDQGPKGYCSPATWERYLRFVDIPADMYLLALAANTGIGGGTYSENIIKATSNIISSYGRKLGKVGETPTVDKISLYIDKGLPVMWTFLSTPQFQREATLNTAKRNGWKVEQKYNNSGQNEDTSVSGHICLIIGYNETTGEIAISDSWGPAYTERWVAAKAMRGLSYGTMNIIKW</sequence>
<proteinExistence type="predicted"/>
<dbReference type="RefSeq" id="WP_322608649.1">
    <property type="nucleotide sequence ID" value="NZ_JARVCO010000010.1"/>
</dbReference>
<evidence type="ECO:0000313" key="3">
    <source>
        <dbReference type="Proteomes" id="UP001290861"/>
    </source>
</evidence>
<name>A0ABU5MY01_9BACT</name>
<comment type="caution">
    <text evidence="2">The sequence shown here is derived from an EMBL/GenBank/DDBJ whole genome shotgun (WGS) entry which is preliminary data.</text>
</comment>
<dbReference type="Proteomes" id="UP001290861">
    <property type="component" value="Unassembled WGS sequence"/>
</dbReference>
<evidence type="ECO:0000259" key="1">
    <source>
        <dbReference type="Pfam" id="PF13529"/>
    </source>
</evidence>
<dbReference type="Gene3D" id="3.90.70.10">
    <property type="entry name" value="Cysteine proteinases"/>
    <property type="match status" value="1"/>
</dbReference>
<evidence type="ECO:0000313" key="2">
    <source>
        <dbReference type="EMBL" id="MDZ8118856.1"/>
    </source>
</evidence>
<dbReference type="Pfam" id="PF13529">
    <property type="entry name" value="Peptidase_C39_2"/>
    <property type="match status" value="1"/>
</dbReference>
<keyword evidence="3" id="KW-1185">Reference proteome</keyword>
<dbReference type="Gene3D" id="2.30.30.700">
    <property type="entry name" value="SLA1 homology domain 1"/>
    <property type="match status" value="1"/>
</dbReference>
<feature type="domain" description="Peptidase C39-like" evidence="1">
    <location>
        <begin position="270"/>
        <end position="421"/>
    </location>
</feature>